<dbReference type="AlphaFoldDB" id="A0A1L8WPN3"/>
<dbReference type="Gene3D" id="1.20.1440.120">
    <property type="entry name" value="Recombination protein O, C-terminal domain"/>
    <property type="match status" value="1"/>
</dbReference>
<keyword evidence="4 7" id="KW-0233">DNA recombination</keyword>
<protein>
    <recommendedName>
        <fullName evidence="2 7">DNA repair protein RecO</fullName>
    </recommendedName>
    <alternativeName>
        <fullName evidence="6 7">Recombination protein O</fullName>
    </alternativeName>
</protein>
<evidence type="ECO:0000256" key="3">
    <source>
        <dbReference type="ARBA" id="ARBA00022763"/>
    </source>
</evidence>
<comment type="function">
    <text evidence="7">Involved in DNA repair and RecF pathway recombination.</text>
</comment>
<evidence type="ECO:0000256" key="2">
    <source>
        <dbReference type="ARBA" id="ARBA00021310"/>
    </source>
</evidence>
<dbReference type="Proteomes" id="UP000182152">
    <property type="component" value="Unassembled WGS sequence"/>
</dbReference>
<evidence type="ECO:0000313" key="10">
    <source>
        <dbReference type="Proteomes" id="UP000182152"/>
    </source>
</evidence>
<name>A0A1L8WPN3_9ENTE</name>
<dbReference type="NCBIfam" id="TIGR00613">
    <property type="entry name" value="reco"/>
    <property type="match status" value="1"/>
</dbReference>
<dbReference type="PANTHER" id="PTHR33991">
    <property type="entry name" value="DNA REPAIR PROTEIN RECO"/>
    <property type="match status" value="1"/>
</dbReference>
<dbReference type="STRING" id="150033.RV14_GL001984"/>
<evidence type="ECO:0000256" key="6">
    <source>
        <dbReference type="ARBA" id="ARBA00033409"/>
    </source>
</evidence>
<dbReference type="Pfam" id="PF02565">
    <property type="entry name" value="RecO_C"/>
    <property type="match status" value="1"/>
</dbReference>
<dbReference type="PANTHER" id="PTHR33991:SF1">
    <property type="entry name" value="DNA REPAIR PROTEIN RECO"/>
    <property type="match status" value="1"/>
</dbReference>
<dbReference type="InterPro" id="IPR003717">
    <property type="entry name" value="RecO"/>
</dbReference>
<dbReference type="Pfam" id="PF11967">
    <property type="entry name" value="RecO_N"/>
    <property type="match status" value="1"/>
</dbReference>
<accession>A0A1L8WPN3</accession>
<dbReference type="GO" id="GO:0006302">
    <property type="term" value="P:double-strand break repair"/>
    <property type="evidence" value="ECO:0007669"/>
    <property type="project" value="TreeGrafter"/>
</dbReference>
<keyword evidence="5 7" id="KW-0234">DNA repair</keyword>
<proteinExistence type="inferred from homology"/>
<dbReference type="HAMAP" id="MF_00201">
    <property type="entry name" value="RecO"/>
    <property type="match status" value="1"/>
</dbReference>
<evidence type="ECO:0000256" key="1">
    <source>
        <dbReference type="ARBA" id="ARBA00007452"/>
    </source>
</evidence>
<dbReference type="InterPro" id="IPR037278">
    <property type="entry name" value="ARFGAP/RecO"/>
</dbReference>
<reference evidence="9 10" key="1">
    <citation type="submission" date="2014-12" db="EMBL/GenBank/DDBJ databases">
        <title>Draft genome sequences of 29 type strains of Enterococci.</title>
        <authorList>
            <person name="Zhong Z."/>
            <person name="Sun Z."/>
            <person name="Liu W."/>
            <person name="Zhang W."/>
            <person name="Zhang H."/>
        </authorList>
    </citation>
    <scope>NUCLEOTIDE SEQUENCE [LARGE SCALE GENOMIC DNA]</scope>
    <source>
        <strain evidence="9 10">DSM 15687</strain>
    </source>
</reference>
<keyword evidence="10" id="KW-1185">Reference proteome</keyword>
<dbReference type="InterPro" id="IPR022572">
    <property type="entry name" value="DNA_rep/recomb_RecO_N"/>
</dbReference>
<dbReference type="SUPFAM" id="SSF50249">
    <property type="entry name" value="Nucleic acid-binding proteins"/>
    <property type="match status" value="1"/>
</dbReference>
<dbReference type="GO" id="GO:0006310">
    <property type="term" value="P:DNA recombination"/>
    <property type="evidence" value="ECO:0007669"/>
    <property type="project" value="UniProtKB-UniRule"/>
</dbReference>
<evidence type="ECO:0000313" key="9">
    <source>
        <dbReference type="EMBL" id="OJG82981.1"/>
    </source>
</evidence>
<sequence>MRKRKGGEKMSQLAESKGIILFSRNYKEKDKLVKIFTESAGKMMFYVKGIHRQNQPLAPALLPFTEAVYIGTFKNEGLSFIKSVKNIHPFRKIQEDIFLSGYGTYLLNLVDAAIEDHQYDPTLFQFTQLALQKMDEEDDPQIITNIFEVQLLQRFGIAPIWTHCVVCGKKRGKFDYSSKFGGILCEEHWSMDLRRYHADPRAVYFVRLFSSISYDKINAINLKEETKASIRQLIDQLYEEYVGIHLKSKKFIDQMKSWEHVLKRPVTNEKSTENKKKE</sequence>
<keyword evidence="3 7" id="KW-0227">DNA damage</keyword>
<gene>
    <name evidence="7" type="primary">recO</name>
    <name evidence="9" type="ORF">RV14_GL001984</name>
</gene>
<feature type="domain" description="DNA replication/recombination mediator RecO N-terminal" evidence="8">
    <location>
        <begin position="10"/>
        <end position="90"/>
    </location>
</feature>
<dbReference type="SUPFAM" id="SSF57863">
    <property type="entry name" value="ArfGap/RecO-like zinc finger"/>
    <property type="match status" value="1"/>
</dbReference>
<comment type="caution">
    <text evidence="9">The sequence shown here is derived from an EMBL/GenBank/DDBJ whole genome shotgun (WGS) entry which is preliminary data.</text>
</comment>
<evidence type="ECO:0000256" key="4">
    <source>
        <dbReference type="ARBA" id="ARBA00023172"/>
    </source>
</evidence>
<evidence type="ECO:0000256" key="7">
    <source>
        <dbReference type="HAMAP-Rule" id="MF_00201"/>
    </source>
</evidence>
<comment type="similarity">
    <text evidence="1 7">Belongs to the RecO family.</text>
</comment>
<evidence type="ECO:0000256" key="5">
    <source>
        <dbReference type="ARBA" id="ARBA00023204"/>
    </source>
</evidence>
<dbReference type="InterPro" id="IPR012340">
    <property type="entry name" value="NA-bd_OB-fold"/>
</dbReference>
<dbReference type="EMBL" id="JXLB01000006">
    <property type="protein sequence ID" value="OJG82981.1"/>
    <property type="molecule type" value="Genomic_DNA"/>
</dbReference>
<dbReference type="InterPro" id="IPR042242">
    <property type="entry name" value="RecO_C"/>
</dbReference>
<dbReference type="Gene3D" id="2.40.50.140">
    <property type="entry name" value="Nucleic acid-binding proteins"/>
    <property type="match status" value="1"/>
</dbReference>
<evidence type="ECO:0000259" key="8">
    <source>
        <dbReference type="Pfam" id="PF11967"/>
    </source>
</evidence>
<dbReference type="GO" id="GO:0043590">
    <property type="term" value="C:bacterial nucleoid"/>
    <property type="evidence" value="ECO:0007669"/>
    <property type="project" value="TreeGrafter"/>
</dbReference>
<organism evidence="9 10">
    <name type="scientific">Enterococcus ratti</name>
    <dbReference type="NCBI Taxonomy" id="150033"/>
    <lineage>
        <taxon>Bacteria</taxon>
        <taxon>Bacillati</taxon>
        <taxon>Bacillota</taxon>
        <taxon>Bacilli</taxon>
        <taxon>Lactobacillales</taxon>
        <taxon>Enterococcaceae</taxon>
        <taxon>Enterococcus</taxon>
    </lineage>
</organism>